<evidence type="ECO:0000259" key="1">
    <source>
        <dbReference type="PROSITE" id="PS51186"/>
    </source>
</evidence>
<dbReference type="AlphaFoldDB" id="A0A402AUS8"/>
<evidence type="ECO:0000313" key="3">
    <source>
        <dbReference type="Proteomes" id="UP000287188"/>
    </source>
</evidence>
<comment type="caution">
    <text evidence="2">The sequence shown here is derived from an EMBL/GenBank/DDBJ whole genome shotgun (WGS) entry which is preliminary data.</text>
</comment>
<feature type="domain" description="N-acetyltransferase" evidence="1">
    <location>
        <begin position="14"/>
        <end position="147"/>
    </location>
</feature>
<dbReference type="OrthoDB" id="8479334at2"/>
<accession>A0A402AUS8</accession>
<dbReference type="Proteomes" id="UP000287188">
    <property type="component" value="Unassembled WGS sequence"/>
</dbReference>
<dbReference type="CDD" id="cd04301">
    <property type="entry name" value="NAT_SF"/>
    <property type="match status" value="1"/>
</dbReference>
<reference evidence="3" key="1">
    <citation type="submission" date="2018-12" db="EMBL/GenBank/DDBJ databases">
        <title>Tengunoibacter tsumagoiensis gen. nov., sp. nov., Dictyobacter kobayashii sp. nov., D. alpinus sp. nov., and D. joshuensis sp. nov. and description of Dictyobacteraceae fam. nov. within the order Ktedonobacterales isolated from Tengu-no-mugimeshi.</title>
        <authorList>
            <person name="Wang C.M."/>
            <person name="Zheng Y."/>
            <person name="Sakai Y."/>
            <person name="Toyoda A."/>
            <person name="Minakuchi Y."/>
            <person name="Abe K."/>
            <person name="Yokota A."/>
            <person name="Yabe S."/>
        </authorList>
    </citation>
    <scope>NUCLEOTIDE SEQUENCE [LARGE SCALE GENOMIC DNA]</scope>
    <source>
        <strain evidence="3">Uno11</strain>
    </source>
</reference>
<evidence type="ECO:0000313" key="2">
    <source>
        <dbReference type="EMBL" id="GCE22880.1"/>
    </source>
</evidence>
<proteinExistence type="predicted"/>
<gene>
    <name evidence="2" type="ORF">KDK_66800</name>
</gene>
<name>A0A402AUS8_9CHLR</name>
<dbReference type="EMBL" id="BIFS01000002">
    <property type="protein sequence ID" value="GCE22880.1"/>
    <property type="molecule type" value="Genomic_DNA"/>
</dbReference>
<dbReference type="PROSITE" id="PS51186">
    <property type="entry name" value="GNAT"/>
    <property type="match status" value="1"/>
</dbReference>
<dbReference type="GO" id="GO:0016747">
    <property type="term" value="F:acyltransferase activity, transferring groups other than amino-acyl groups"/>
    <property type="evidence" value="ECO:0007669"/>
    <property type="project" value="InterPro"/>
</dbReference>
<dbReference type="Gene3D" id="3.40.630.30">
    <property type="match status" value="1"/>
</dbReference>
<keyword evidence="2" id="KW-0808">Transferase</keyword>
<sequence length="147" mass="17694">MKVEINIASNEEKFIVRNLLELCQHDYSEFTAKSIGDNGLFDYPYLDHYWTDANRFPFLIRVEHKLAGFVLVQKIEEPATYSMIEFFILRKYRHQGLGQVVAHHIFDMFPGRWRVRQDVENESAQAFWRKVVTRYTNNRFRETRDDI</sequence>
<protein>
    <submittedName>
        <fullName evidence="2">Acetyltransferase</fullName>
    </submittedName>
</protein>
<dbReference type="RefSeq" id="WP_126556314.1">
    <property type="nucleotide sequence ID" value="NZ_BIFS01000002.1"/>
</dbReference>
<keyword evidence="3" id="KW-1185">Reference proteome</keyword>
<dbReference type="InterPro" id="IPR000182">
    <property type="entry name" value="GNAT_dom"/>
</dbReference>
<dbReference type="SUPFAM" id="SSF55729">
    <property type="entry name" value="Acyl-CoA N-acyltransferases (Nat)"/>
    <property type="match status" value="1"/>
</dbReference>
<organism evidence="2 3">
    <name type="scientific">Dictyobacter kobayashii</name>
    <dbReference type="NCBI Taxonomy" id="2014872"/>
    <lineage>
        <taxon>Bacteria</taxon>
        <taxon>Bacillati</taxon>
        <taxon>Chloroflexota</taxon>
        <taxon>Ktedonobacteria</taxon>
        <taxon>Ktedonobacterales</taxon>
        <taxon>Dictyobacteraceae</taxon>
        <taxon>Dictyobacter</taxon>
    </lineage>
</organism>
<dbReference type="InterPro" id="IPR016181">
    <property type="entry name" value="Acyl_CoA_acyltransferase"/>
</dbReference>
<dbReference type="Pfam" id="PF00583">
    <property type="entry name" value="Acetyltransf_1"/>
    <property type="match status" value="1"/>
</dbReference>